<evidence type="ECO:0000313" key="5">
    <source>
        <dbReference type="EMBL" id="KZL86468.1"/>
    </source>
</evidence>
<evidence type="ECO:0000313" key="6">
    <source>
        <dbReference type="Proteomes" id="UP000076584"/>
    </source>
</evidence>
<keyword evidence="1" id="KW-0479">Metal-binding</keyword>
<dbReference type="SUPFAM" id="SSF57701">
    <property type="entry name" value="Zn2/Cys6 DNA-binding domain"/>
    <property type="match status" value="1"/>
</dbReference>
<evidence type="ECO:0000259" key="4">
    <source>
        <dbReference type="PROSITE" id="PS50048"/>
    </source>
</evidence>
<accession>A0A162NYW7</accession>
<protein>
    <submittedName>
        <fullName evidence="5">C6 transcription factor</fullName>
    </submittedName>
</protein>
<organism evidence="5 6">
    <name type="scientific">Colletotrichum incanum</name>
    <name type="common">Soybean anthracnose fungus</name>
    <dbReference type="NCBI Taxonomy" id="1573173"/>
    <lineage>
        <taxon>Eukaryota</taxon>
        <taxon>Fungi</taxon>
        <taxon>Dikarya</taxon>
        <taxon>Ascomycota</taxon>
        <taxon>Pezizomycotina</taxon>
        <taxon>Sordariomycetes</taxon>
        <taxon>Hypocreomycetidae</taxon>
        <taxon>Glomerellales</taxon>
        <taxon>Glomerellaceae</taxon>
        <taxon>Colletotrichum</taxon>
        <taxon>Colletotrichum spaethianum species complex</taxon>
    </lineage>
</organism>
<feature type="non-terminal residue" evidence="5">
    <location>
        <position position="1"/>
    </location>
</feature>
<dbReference type="EMBL" id="LFIW01000420">
    <property type="protein sequence ID" value="KZL86468.1"/>
    <property type="molecule type" value="Genomic_DNA"/>
</dbReference>
<dbReference type="PROSITE" id="PS00463">
    <property type="entry name" value="ZN2_CY6_FUNGAL_1"/>
    <property type="match status" value="1"/>
</dbReference>
<evidence type="ECO:0000256" key="2">
    <source>
        <dbReference type="ARBA" id="ARBA00023242"/>
    </source>
</evidence>
<feature type="compositionally biased region" description="Low complexity" evidence="3">
    <location>
        <begin position="453"/>
        <end position="468"/>
    </location>
</feature>
<dbReference type="AlphaFoldDB" id="A0A162NYW7"/>
<dbReference type="GO" id="GO:0000981">
    <property type="term" value="F:DNA-binding transcription factor activity, RNA polymerase II-specific"/>
    <property type="evidence" value="ECO:0007669"/>
    <property type="project" value="InterPro"/>
</dbReference>
<feature type="region of interest" description="Disordered" evidence="3">
    <location>
        <begin position="438"/>
        <end position="471"/>
    </location>
</feature>
<proteinExistence type="predicted"/>
<feature type="domain" description="Zn(2)-C6 fungal-type" evidence="4">
    <location>
        <begin position="46"/>
        <end position="76"/>
    </location>
</feature>
<dbReference type="SMART" id="SM00066">
    <property type="entry name" value="GAL4"/>
    <property type="match status" value="1"/>
</dbReference>
<dbReference type="Pfam" id="PF04082">
    <property type="entry name" value="Fungal_trans"/>
    <property type="match status" value="1"/>
</dbReference>
<feature type="compositionally biased region" description="Low complexity" evidence="3">
    <location>
        <begin position="10"/>
        <end position="21"/>
    </location>
</feature>
<name>A0A162NYW7_COLIC</name>
<dbReference type="Proteomes" id="UP000076584">
    <property type="component" value="Unassembled WGS sequence"/>
</dbReference>
<keyword evidence="6" id="KW-1185">Reference proteome</keyword>
<evidence type="ECO:0000256" key="3">
    <source>
        <dbReference type="SAM" id="MobiDB-lite"/>
    </source>
</evidence>
<dbReference type="InterPro" id="IPR007219">
    <property type="entry name" value="XnlR_reg_dom"/>
</dbReference>
<dbReference type="GO" id="GO:0003677">
    <property type="term" value="F:DNA binding"/>
    <property type="evidence" value="ECO:0007669"/>
    <property type="project" value="InterPro"/>
</dbReference>
<dbReference type="STRING" id="1573173.A0A162NYW7"/>
<dbReference type="Pfam" id="PF00172">
    <property type="entry name" value="Zn_clus"/>
    <property type="match status" value="1"/>
</dbReference>
<reference evidence="5 6" key="1">
    <citation type="submission" date="2015-06" db="EMBL/GenBank/DDBJ databases">
        <title>Survival trade-offs in plant roots during colonization by closely related pathogenic and mutualistic fungi.</title>
        <authorList>
            <person name="Hacquard S."/>
            <person name="Kracher B."/>
            <person name="Hiruma K."/>
            <person name="Weinman A."/>
            <person name="Muench P."/>
            <person name="Garrido Oter R."/>
            <person name="Ver Loren van Themaat E."/>
            <person name="Dallerey J.-F."/>
            <person name="Damm U."/>
            <person name="Henrissat B."/>
            <person name="Lespinet O."/>
            <person name="Thon M."/>
            <person name="Kemen E."/>
            <person name="McHardy A.C."/>
            <person name="Schulze-Lefert P."/>
            <person name="O'Connell R.J."/>
        </authorList>
    </citation>
    <scope>NUCLEOTIDE SEQUENCE [LARGE SCALE GENOMIC DNA]</scope>
    <source>
        <strain evidence="5 6">MAFF 238704</strain>
    </source>
</reference>
<dbReference type="InterPro" id="IPR001138">
    <property type="entry name" value="Zn2Cys6_DnaBD"/>
</dbReference>
<dbReference type="PROSITE" id="PS50048">
    <property type="entry name" value="ZN2_CY6_FUNGAL_2"/>
    <property type="match status" value="1"/>
</dbReference>
<dbReference type="InterPro" id="IPR053187">
    <property type="entry name" value="Notoamide_regulator"/>
</dbReference>
<dbReference type="CDD" id="cd12148">
    <property type="entry name" value="fungal_TF_MHR"/>
    <property type="match status" value="1"/>
</dbReference>
<dbReference type="Gene3D" id="4.10.240.10">
    <property type="entry name" value="Zn(2)-C6 fungal-type DNA-binding domain"/>
    <property type="match status" value="1"/>
</dbReference>
<sequence>LTIMSDQNKPLQPLRPLLPAPKTSQPVTPRLLPASSRKRLPSTKVACNACRSKKKACDGKRPACTPCIELKVQCVYISANETETSAMALKRENQMLRDMLSQLTAMPEDVAHQTLKKLKFAVDPFAALRSIRPSGPKDPREVLPHVHSNIEFELTRRHPSAYPQTRRLSRIEMSESMASRPAKIARVAYSSEEEHSVSGDSDHLVTTETTEYSPSFASKVPPRPYDTAFFVPPMGPVPPPPPIHRDSRLKNLDIGFWTVVSIANHDAADIISLYLETDHPILGLFDLDLFLDDLMSGQVRYCSSLLVNALLAFACQAYAAKQPEASRWSQEFEEEASKLWLAQNDDTLPTITALALMIQSCGCNGKGELDVRYIKEAAAMAKRLKLFGCPDAYTFADLSHLSEAKARATAQAAWGVFNVLSMTSQFYLPANTEYPPTLPIPGRGRLADSGTKAEQAQSSRESSAASSSDLDMGFQPRAHLKRGRSSSSSPVSEVFATFCELWVISSQITWVYQHDGSPGYSSQAFALEKYSKLLAWADNLSEGMERGEYSPPQVLVCHMWFHGTILYLLRPFIPSDQQHGFKSWSPSANQIHAFFAASVEQLKELVEVYASYPQSTFSIFGHSALLHVANAVASDTSNSEWRPYFLSCIRAYQALYSSFTVAEVIAGGLLSMVVRKGAMDMAEAFGLLQELRAKKNQKLVGRATGMFVTDLDLAVTDREAARVDRLMEKFEEMTVLDEFTQGII</sequence>
<comment type="caution">
    <text evidence="5">The sequence shown here is derived from an EMBL/GenBank/DDBJ whole genome shotgun (WGS) entry which is preliminary data.</text>
</comment>
<gene>
    <name evidence="5" type="ORF">CI238_02604</name>
</gene>
<dbReference type="GO" id="GO:0008270">
    <property type="term" value="F:zinc ion binding"/>
    <property type="evidence" value="ECO:0007669"/>
    <property type="project" value="InterPro"/>
</dbReference>
<keyword evidence="2" id="KW-0539">Nucleus</keyword>
<evidence type="ECO:0000256" key="1">
    <source>
        <dbReference type="ARBA" id="ARBA00022723"/>
    </source>
</evidence>
<dbReference type="InterPro" id="IPR036864">
    <property type="entry name" value="Zn2-C6_fun-type_DNA-bd_sf"/>
</dbReference>
<dbReference type="PANTHER" id="PTHR47256">
    <property type="entry name" value="ZN(II)2CYS6 TRANSCRIPTION FACTOR (EUROFUNG)-RELATED"/>
    <property type="match status" value="1"/>
</dbReference>
<dbReference type="GO" id="GO:0006351">
    <property type="term" value="P:DNA-templated transcription"/>
    <property type="evidence" value="ECO:0007669"/>
    <property type="project" value="InterPro"/>
</dbReference>
<dbReference type="PANTHER" id="PTHR47256:SF1">
    <property type="entry name" value="ZN(II)2CYS6 TRANSCRIPTION FACTOR (EUROFUNG)"/>
    <property type="match status" value="1"/>
</dbReference>
<feature type="region of interest" description="Disordered" evidence="3">
    <location>
        <begin position="1"/>
        <end position="30"/>
    </location>
</feature>
<dbReference type="CDD" id="cd00067">
    <property type="entry name" value="GAL4"/>
    <property type="match status" value="1"/>
</dbReference>